<evidence type="ECO:0000313" key="8">
    <source>
        <dbReference type="Proteomes" id="UP000003987"/>
    </source>
</evidence>
<feature type="domain" description="Carbohydrate kinase FGGY N-terminal" evidence="5">
    <location>
        <begin position="3"/>
        <end position="247"/>
    </location>
</feature>
<dbReference type="GO" id="GO:0019521">
    <property type="term" value="P:D-gluconate metabolic process"/>
    <property type="evidence" value="ECO:0007669"/>
    <property type="project" value="InterPro"/>
</dbReference>
<dbReference type="InterPro" id="IPR050406">
    <property type="entry name" value="FGGY_Carb_Kinase"/>
</dbReference>
<protein>
    <submittedName>
        <fullName evidence="7">Gluconokinase</fullName>
        <ecNumber evidence="7">2.7.1.12</ecNumber>
    </submittedName>
</protein>
<dbReference type="PANTHER" id="PTHR43095:SF2">
    <property type="entry name" value="GLUCONOKINASE"/>
    <property type="match status" value="1"/>
</dbReference>
<dbReference type="NCBIfam" id="TIGR01314">
    <property type="entry name" value="gntK_FGGY"/>
    <property type="match status" value="1"/>
</dbReference>
<accession>C7XV65</accession>
<dbReference type="EMBL" id="GG698803">
    <property type="protein sequence ID" value="EEU30231.1"/>
    <property type="molecule type" value="Genomic_DNA"/>
</dbReference>
<evidence type="ECO:0000259" key="6">
    <source>
        <dbReference type="Pfam" id="PF02782"/>
    </source>
</evidence>
<dbReference type="GO" id="GO:0046316">
    <property type="term" value="F:gluconokinase activity"/>
    <property type="evidence" value="ECO:0007669"/>
    <property type="project" value="UniProtKB-EC"/>
</dbReference>
<dbReference type="InterPro" id="IPR006002">
    <property type="entry name" value="Gluconate_kinase"/>
</dbReference>
<comment type="similarity">
    <text evidence="1 4">Belongs to the FGGY kinase family.</text>
</comment>
<dbReference type="STRING" id="575594.HMPREF0501_00609"/>
<keyword evidence="3 4" id="KW-0418">Kinase</keyword>
<evidence type="ECO:0000256" key="1">
    <source>
        <dbReference type="ARBA" id="ARBA00009156"/>
    </source>
</evidence>
<dbReference type="InterPro" id="IPR043129">
    <property type="entry name" value="ATPase_NBD"/>
</dbReference>
<dbReference type="Proteomes" id="UP000003987">
    <property type="component" value="Unassembled WGS sequence"/>
</dbReference>
<dbReference type="OrthoDB" id="9805576at2"/>
<dbReference type="PROSITE" id="PS00933">
    <property type="entry name" value="FGGY_KINASES_1"/>
    <property type="match status" value="1"/>
</dbReference>
<dbReference type="AlphaFoldDB" id="C7XV65"/>
<evidence type="ECO:0000256" key="4">
    <source>
        <dbReference type="RuleBase" id="RU003733"/>
    </source>
</evidence>
<dbReference type="RefSeq" id="WP_006916407.1">
    <property type="nucleotide sequence ID" value="NZ_GG698803.1"/>
</dbReference>
<dbReference type="PROSITE" id="PS00445">
    <property type="entry name" value="FGGY_KINASES_2"/>
    <property type="match status" value="1"/>
</dbReference>
<keyword evidence="8" id="KW-1185">Reference proteome</keyword>
<keyword evidence="2 4" id="KW-0808">Transferase</keyword>
<dbReference type="Pfam" id="PF00370">
    <property type="entry name" value="FGGY_N"/>
    <property type="match status" value="1"/>
</dbReference>
<sequence length="515" mass="57394">MDYIVGIDIGTTSTKALLYDINGKILAKANKGYTLYQNKPDMAEEDPDDIFNATLQAIQEVVTKAQLTDGQVVAISWSAQQHSLIALDQNYKPLTRTITWADNRAEKYARQFKENGKGLAVYKRTGLPIHPMGPFYKLLWLKNEHPDLCNKTAFWVGIKEYVIWRYTNVLAEETSMAAATGLLNMQTLQWDDEILKMVGVKKDQLPSLVPTTHSIVGIRSEYAKVMGVPYDVHIVMGATDGALSTIGVGALETGTLAINIGTSAAVRSFMDKPLIDPKARLYCYPIMEGKYLVGGPINNGGIVFNWAHDALFGGEQETAKLLQQDSYDILTKIAETVPAGSSGLLFHPYLGGERAPLWDANARASFFGLNRNHTRAHMIRAVLEGIVFNLYMTTLALTEVTGDPKDILVAGGFVRSSLGRQIMADIYEHEITIPDSYESGCLAAMYLAKMSLGLESDLQGITKYIGKEKKYQPDKDNYPIYRKLIPIYIRLSRELASEYDDIAEFQREFPKLYNK</sequence>
<feature type="domain" description="Carbohydrate kinase FGGY C-terminal" evidence="6">
    <location>
        <begin position="256"/>
        <end position="451"/>
    </location>
</feature>
<name>C7XV65_9LACO</name>
<dbReference type="CDD" id="cd07770">
    <property type="entry name" value="ASKHA_NBD_FGGY_GntK"/>
    <property type="match status" value="1"/>
</dbReference>
<evidence type="ECO:0000256" key="3">
    <source>
        <dbReference type="ARBA" id="ARBA00022777"/>
    </source>
</evidence>
<dbReference type="InterPro" id="IPR018483">
    <property type="entry name" value="Carb_kinase_FGGY_CS"/>
</dbReference>
<evidence type="ECO:0000313" key="7">
    <source>
        <dbReference type="EMBL" id="EEU30231.1"/>
    </source>
</evidence>
<dbReference type="eggNOG" id="COG1070">
    <property type="taxonomic scope" value="Bacteria"/>
</dbReference>
<dbReference type="PIRSF" id="PIRSF000538">
    <property type="entry name" value="GlpK"/>
    <property type="match status" value="1"/>
</dbReference>
<gene>
    <name evidence="7" type="primary">gntK</name>
    <name evidence="7" type="ORF">HMPREF0501_00609</name>
</gene>
<evidence type="ECO:0000256" key="2">
    <source>
        <dbReference type="ARBA" id="ARBA00022679"/>
    </source>
</evidence>
<organism evidence="7 8">
    <name type="scientific">Limosilactobacillus coleohominis 101-4-CHN</name>
    <dbReference type="NCBI Taxonomy" id="575594"/>
    <lineage>
        <taxon>Bacteria</taxon>
        <taxon>Bacillati</taxon>
        <taxon>Bacillota</taxon>
        <taxon>Bacilli</taxon>
        <taxon>Lactobacillales</taxon>
        <taxon>Lactobacillaceae</taxon>
        <taxon>Limosilactobacillus</taxon>
    </lineage>
</organism>
<dbReference type="Gene3D" id="3.30.420.40">
    <property type="match status" value="2"/>
</dbReference>
<evidence type="ECO:0000259" key="5">
    <source>
        <dbReference type="Pfam" id="PF00370"/>
    </source>
</evidence>
<proteinExistence type="inferred from homology"/>
<dbReference type="InterPro" id="IPR000577">
    <property type="entry name" value="Carb_kinase_FGGY"/>
</dbReference>
<dbReference type="PANTHER" id="PTHR43095">
    <property type="entry name" value="SUGAR KINASE"/>
    <property type="match status" value="1"/>
</dbReference>
<reference evidence="7 8" key="1">
    <citation type="submission" date="2009-06" db="EMBL/GenBank/DDBJ databases">
        <title>The Genome Sequence of Lactobacillus coleohominis strain 101-4-CHN.</title>
        <authorList>
            <consortium name="The Broad Institute Genome Sequencing Platform"/>
            <person name="Ward D."/>
            <person name="Young S.K."/>
            <person name="Zeng Q."/>
            <person name="Koehrsen M."/>
            <person name="Alvarado L."/>
            <person name="Berlin A."/>
            <person name="Borenstein D."/>
            <person name="Chen Z."/>
            <person name="Engels R."/>
            <person name="Freedman E."/>
            <person name="Gellesch M."/>
            <person name="Goldberg J."/>
            <person name="Griggs A."/>
            <person name="Gujja S."/>
            <person name="Heiman D."/>
            <person name="Hepburn T."/>
            <person name="Howarth C."/>
            <person name="Jen D."/>
            <person name="Larson L."/>
            <person name="Lewis B."/>
            <person name="Mehta T."/>
            <person name="Park D."/>
            <person name="Pearson M."/>
            <person name="Roberts A."/>
            <person name="Saif S."/>
            <person name="Shea T."/>
            <person name="Shenoy N."/>
            <person name="Sisk P."/>
            <person name="Stolte C."/>
            <person name="Sykes S."/>
            <person name="Walk T."/>
            <person name="White J."/>
            <person name="Yandava C."/>
            <person name="Liu Y."/>
            <person name="Xu Q."/>
            <person name="Lander E."/>
            <person name="Nusbaum C."/>
            <person name="Galagan J."/>
            <person name="Birren B."/>
        </authorList>
    </citation>
    <scope>NUCLEOTIDE SEQUENCE [LARGE SCALE GENOMIC DNA]</scope>
    <source>
        <strain evidence="7 8">101-4-CHN</strain>
    </source>
</reference>
<dbReference type="EC" id="2.7.1.12" evidence="7"/>
<dbReference type="SUPFAM" id="SSF53067">
    <property type="entry name" value="Actin-like ATPase domain"/>
    <property type="match status" value="2"/>
</dbReference>
<dbReference type="HOGENOM" id="CLU_009281_3_2_9"/>
<dbReference type="Pfam" id="PF02782">
    <property type="entry name" value="FGGY_C"/>
    <property type="match status" value="1"/>
</dbReference>
<dbReference type="InterPro" id="IPR018485">
    <property type="entry name" value="FGGY_C"/>
</dbReference>
<dbReference type="InterPro" id="IPR018484">
    <property type="entry name" value="FGGY_N"/>
</dbReference>